<dbReference type="PROSITE" id="PS00622">
    <property type="entry name" value="HTH_LUXR_1"/>
    <property type="match status" value="1"/>
</dbReference>
<dbReference type="SMART" id="SM00421">
    <property type="entry name" value="HTH_LUXR"/>
    <property type="match status" value="1"/>
</dbReference>
<dbReference type="InterPro" id="IPR036388">
    <property type="entry name" value="WH-like_DNA-bd_sf"/>
</dbReference>
<dbReference type="EMBL" id="JAUTWS010000036">
    <property type="protein sequence ID" value="MDO9711905.1"/>
    <property type="molecule type" value="Genomic_DNA"/>
</dbReference>
<feature type="domain" description="PAC" evidence="14">
    <location>
        <begin position="965"/>
        <end position="1017"/>
    </location>
</feature>
<dbReference type="PROSITE" id="PS50110">
    <property type="entry name" value="RESPONSE_REGULATORY"/>
    <property type="match status" value="2"/>
</dbReference>
<dbReference type="Gene3D" id="1.10.10.10">
    <property type="entry name" value="Winged helix-like DNA-binding domain superfamily/Winged helix DNA-binding domain"/>
    <property type="match status" value="1"/>
</dbReference>
<dbReference type="Gene3D" id="3.30.450.40">
    <property type="match status" value="1"/>
</dbReference>
<dbReference type="InterPro" id="IPR036890">
    <property type="entry name" value="HATPase_C_sf"/>
</dbReference>
<dbReference type="EC" id="2.7.13.3" evidence="2"/>
<dbReference type="CDD" id="cd00130">
    <property type="entry name" value="PAS"/>
    <property type="match status" value="2"/>
</dbReference>
<dbReference type="CDD" id="cd06170">
    <property type="entry name" value="LuxR_C_like"/>
    <property type="match status" value="1"/>
</dbReference>
<evidence type="ECO:0000256" key="2">
    <source>
        <dbReference type="ARBA" id="ARBA00012438"/>
    </source>
</evidence>
<evidence type="ECO:0000313" key="15">
    <source>
        <dbReference type="EMBL" id="MDO9711905.1"/>
    </source>
</evidence>
<dbReference type="PRINTS" id="PR00344">
    <property type="entry name" value="BCTRLSENSOR"/>
</dbReference>
<dbReference type="Proteomes" id="UP001243009">
    <property type="component" value="Unassembled WGS sequence"/>
</dbReference>
<keyword evidence="3 9" id="KW-0597">Phosphoprotein</keyword>
<dbReference type="InterPro" id="IPR016032">
    <property type="entry name" value="Sig_transdc_resp-reg_C-effctor"/>
</dbReference>
<evidence type="ECO:0000259" key="11">
    <source>
        <dbReference type="PROSITE" id="PS50109"/>
    </source>
</evidence>
<dbReference type="Gene3D" id="3.30.565.10">
    <property type="entry name" value="Histidine kinase-like ATPase, C-terminal domain"/>
    <property type="match status" value="1"/>
</dbReference>
<keyword evidence="4" id="KW-0808">Transferase</keyword>
<dbReference type="InterPro" id="IPR001789">
    <property type="entry name" value="Sig_transdc_resp-reg_receiver"/>
</dbReference>
<evidence type="ECO:0000259" key="10">
    <source>
        <dbReference type="PROSITE" id="PS50043"/>
    </source>
</evidence>
<comment type="catalytic activity">
    <reaction evidence="1">
        <text>ATP + protein L-histidine = ADP + protein N-phospho-L-histidine.</text>
        <dbReference type="EC" id="2.7.13.3"/>
    </reaction>
</comment>
<evidence type="ECO:0000256" key="6">
    <source>
        <dbReference type="ARBA" id="ARBA00023015"/>
    </source>
</evidence>
<dbReference type="SUPFAM" id="SSF47384">
    <property type="entry name" value="Homodimeric domain of signal transducing histidine kinase"/>
    <property type="match status" value="1"/>
</dbReference>
<name>A0ABT9E769_9PROT</name>
<dbReference type="InterPro" id="IPR029016">
    <property type="entry name" value="GAF-like_dom_sf"/>
</dbReference>
<dbReference type="InterPro" id="IPR004358">
    <property type="entry name" value="Sig_transdc_His_kin-like_C"/>
</dbReference>
<dbReference type="InterPro" id="IPR003661">
    <property type="entry name" value="HisK_dim/P_dom"/>
</dbReference>
<dbReference type="InterPro" id="IPR000700">
    <property type="entry name" value="PAS-assoc_C"/>
</dbReference>
<dbReference type="PROSITE" id="PS50109">
    <property type="entry name" value="HIS_KIN"/>
    <property type="match status" value="1"/>
</dbReference>
<dbReference type="SUPFAM" id="SSF46894">
    <property type="entry name" value="C-terminal effector domain of the bipartite response regulators"/>
    <property type="match status" value="1"/>
</dbReference>
<evidence type="ECO:0000256" key="5">
    <source>
        <dbReference type="ARBA" id="ARBA00022777"/>
    </source>
</evidence>
<feature type="domain" description="Response regulatory" evidence="12">
    <location>
        <begin position="629"/>
        <end position="745"/>
    </location>
</feature>
<dbReference type="SMART" id="SM00388">
    <property type="entry name" value="HisKA"/>
    <property type="match status" value="1"/>
</dbReference>
<evidence type="ECO:0000256" key="1">
    <source>
        <dbReference type="ARBA" id="ARBA00000085"/>
    </source>
</evidence>
<proteinExistence type="predicted"/>
<evidence type="ECO:0000256" key="4">
    <source>
        <dbReference type="ARBA" id="ARBA00022679"/>
    </source>
</evidence>
<evidence type="ECO:0000313" key="16">
    <source>
        <dbReference type="Proteomes" id="UP001243009"/>
    </source>
</evidence>
<dbReference type="NCBIfam" id="TIGR00229">
    <property type="entry name" value="sensory_box"/>
    <property type="match status" value="1"/>
</dbReference>
<dbReference type="InterPro" id="IPR003018">
    <property type="entry name" value="GAF"/>
</dbReference>
<sequence>MGESASTSPGSDPAGFLAGGGELGALIRDRDWSKTLGPPASWSNSIKLAVSLCLQSRFPILLWVGPELRILYNDAYVPFLGAAKHPAMLGAPGKEAWAEIWDDIAPMLAEATAGRATWVEDYRFFFDRELPREETYVTFSYSPIFGADAEGVEGVFCVCTETTRRVVGERRLSTLHALGVTAPQQRTADDACRDIASVLQDNAFDIAFAAVYLCDRDGAMANRAAVTQLASDASAFPPVLQLAAARWPLAEAGSSGHAVIVPDIRPLAGTVAAPLWPDPVRTAVVLPLPAPTWQQPAGFLIIGTSPRQVLDAEYRNFLELVAEHAARAIAGGRAFEDERRRAEALAALDRAKTAFFSNVSHEFRTPLTLVLGPLRELLAKPAGALPPDAHAMAEIAERNGSRLLRLVNSLLDFSRIEAGRAQACYEPTDLPKLTAELAASFQSACDSAGLVLEIACLPLPEPVYVDRDMWEKIVLNLVSNAFKFTFDGHIAVGLRTVPAGVELRVVDSGVGIPAGELPRLFERFHRVEGQRSRSHEGSGIGLALIQELTRLHGGGISVESREGEGTIFTVTIPFGTTHLPADQVGRPRSLASTATGGAAFLEEARRWLPGSARQAAASAAGQGPMPGPRILVADDNADMRDYLVGLLTLAGWSVDAVADGDAALAAARLAPPDLLLADVMMPGRDGLALVAALRQAPRLATMPAILLSARAGEEARMAGMRSGADDYMVKPFSARELIARVEALLALTRLRQETNERLRRSDARLQAAVDLVGLSPYRWDPAADTLEWDDRLRGMWGLPPGVPVDKGTFLRGIHPQDRPQVEAAIAACTDPAGDGVYHLEYRVIGIGDGVERWVSTHGQTTFEDGRAVDFVGAALDVTERRRVEERLRASEERFRHFAEHSADLLWIVDVEAMRIEYRSPAVERIWGVPRDAVPDDLASWAETIHPDDRAAVLDSLRRVQQGEPAVQEFRVLRPDGAVRWVRDTAFSIRDELGRVHRIGGITVDITRVEGAWIYVVDGGEASRLRIAALLQGAGYDVKTFATPGDFLEVAPMLLPGCAVLDLGGCGEEALVVPRELKARGIDLPVIVVAGEAGDVRTAVQALKAGAADWLEGSHDPQDLLAAVAAALAKVRDAQETGRRAEAARLRIAGMSQREREVLEGIVAGETNKEIARRLGISPRTVEIHRAHVMERLGVRSLSEAVLLAAAAGLAGPRAGAPK</sequence>
<gene>
    <name evidence="15" type="ORF">Q7A36_26405</name>
</gene>
<dbReference type="InterPro" id="IPR036097">
    <property type="entry name" value="HisK_dim/P_sf"/>
</dbReference>
<evidence type="ECO:0000256" key="7">
    <source>
        <dbReference type="ARBA" id="ARBA00023125"/>
    </source>
</evidence>
<feature type="domain" description="PAS" evidence="13">
    <location>
        <begin position="890"/>
        <end position="963"/>
    </location>
</feature>
<keyword evidence="7" id="KW-0238">DNA-binding</keyword>
<dbReference type="SUPFAM" id="SSF55785">
    <property type="entry name" value="PYP-like sensor domain (PAS domain)"/>
    <property type="match status" value="2"/>
</dbReference>
<dbReference type="CDD" id="cd00082">
    <property type="entry name" value="HisKA"/>
    <property type="match status" value="1"/>
</dbReference>
<feature type="modified residue" description="4-aspartylphosphate" evidence="9">
    <location>
        <position position="1061"/>
    </location>
</feature>
<evidence type="ECO:0000256" key="3">
    <source>
        <dbReference type="ARBA" id="ARBA00022553"/>
    </source>
</evidence>
<dbReference type="Pfam" id="PF00072">
    <property type="entry name" value="Response_reg"/>
    <property type="match status" value="2"/>
</dbReference>
<feature type="modified residue" description="4-aspartylphosphate" evidence="9">
    <location>
        <position position="678"/>
    </location>
</feature>
<dbReference type="InterPro" id="IPR005467">
    <property type="entry name" value="His_kinase_dom"/>
</dbReference>
<dbReference type="PROSITE" id="PS50043">
    <property type="entry name" value="HTH_LUXR_2"/>
    <property type="match status" value="1"/>
</dbReference>
<dbReference type="SUPFAM" id="SSF55874">
    <property type="entry name" value="ATPase domain of HSP90 chaperone/DNA topoisomerase II/histidine kinase"/>
    <property type="match status" value="1"/>
</dbReference>
<dbReference type="SMART" id="SM00086">
    <property type="entry name" value="PAC"/>
    <property type="match status" value="2"/>
</dbReference>
<dbReference type="PROSITE" id="PS50113">
    <property type="entry name" value="PAC"/>
    <property type="match status" value="2"/>
</dbReference>
<feature type="domain" description="Response regulatory" evidence="12">
    <location>
        <begin position="1012"/>
        <end position="1127"/>
    </location>
</feature>
<dbReference type="SMART" id="SM00091">
    <property type="entry name" value="PAS"/>
    <property type="match status" value="2"/>
</dbReference>
<evidence type="ECO:0000259" key="13">
    <source>
        <dbReference type="PROSITE" id="PS50112"/>
    </source>
</evidence>
<dbReference type="Pfam" id="PF00512">
    <property type="entry name" value="HisKA"/>
    <property type="match status" value="1"/>
</dbReference>
<dbReference type="Gene3D" id="3.40.50.2300">
    <property type="match status" value="2"/>
</dbReference>
<dbReference type="InterPro" id="IPR001610">
    <property type="entry name" value="PAC"/>
</dbReference>
<evidence type="ECO:0000256" key="9">
    <source>
        <dbReference type="PROSITE-ProRule" id="PRU00169"/>
    </source>
</evidence>
<feature type="domain" description="PAC" evidence="14">
    <location>
        <begin position="837"/>
        <end position="889"/>
    </location>
</feature>
<dbReference type="Gene3D" id="2.10.70.100">
    <property type="match status" value="1"/>
</dbReference>
<organism evidence="15 16">
    <name type="scientific">Paracraurococcus lichenis</name>
    <dbReference type="NCBI Taxonomy" id="3064888"/>
    <lineage>
        <taxon>Bacteria</taxon>
        <taxon>Pseudomonadati</taxon>
        <taxon>Pseudomonadota</taxon>
        <taxon>Alphaproteobacteria</taxon>
        <taxon>Acetobacterales</taxon>
        <taxon>Roseomonadaceae</taxon>
        <taxon>Paracraurococcus</taxon>
    </lineage>
</organism>
<dbReference type="InterPro" id="IPR000014">
    <property type="entry name" value="PAS"/>
</dbReference>
<dbReference type="Gene3D" id="3.30.450.20">
    <property type="entry name" value="PAS domain"/>
    <property type="match status" value="3"/>
</dbReference>
<comment type="caution">
    <text evidence="15">The sequence shown here is derived from an EMBL/GenBank/DDBJ whole genome shotgun (WGS) entry which is preliminary data.</text>
</comment>
<dbReference type="Pfam" id="PF08447">
    <property type="entry name" value="PAS_3"/>
    <property type="match status" value="2"/>
</dbReference>
<dbReference type="Gene3D" id="1.10.287.130">
    <property type="match status" value="1"/>
</dbReference>
<protein>
    <recommendedName>
        <fullName evidence="2">histidine kinase</fullName>
        <ecNumber evidence="2">2.7.13.3</ecNumber>
    </recommendedName>
</protein>
<accession>A0ABT9E769</accession>
<keyword evidence="8" id="KW-0804">Transcription</keyword>
<dbReference type="PANTHER" id="PTHR43547">
    <property type="entry name" value="TWO-COMPONENT HISTIDINE KINASE"/>
    <property type="match status" value="1"/>
</dbReference>
<keyword evidence="5" id="KW-0418">Kinase</keyword>
<dbReference type="InterPro" id="IPR000792">
    <property type="entry name" value="Tscrpt_reg_LuxR_C"/>
</dbReference>
<reference evidence="15 16" key="1">
    <citation type="submission" date="2023-08" db="EMBL/GenBank/DDBJ databases">
        <title>The draft genome sequence of Paracraurococcus sp. LOR1-02.</title>
        <authorList>
            <person name="Kingkaew E."/>
            <person name="Tanasupawat S."/>
        </authorList>
    </citation>
    <scope>NUCLEOTIDE SEQUENCE [LARGE SCALE GENOMIC DNA]</scope>
    <source>
        <strain evidence="15 16">LOR1-02</strain>
    </source>
</reference>
<keyword evidence="16" id="KW-1185">Reference proteome</keyword>
<evidence type="ECO:0000259" key="14">
    <source>
        <dbReference type="PROSITE" id="PS50113"/>
    </source>
</evidence>
<dbReference type="Pfam" id="PF02518">
    <property type="entry name" value="HATPase_c"/>
    <property type="match status" value="1"/>
</dbReference>
<feature type="domain" description="HTH luxR-type" evidence="10">
    <location>
        <begin position="1143"/>
        <end position="1208"/>
    </location>
</feature>
<dbReference type="PRINTS" id="PR00038">
    <property type="entry name" value="HTHLUXR"/>
</dbReference>
<dbReference type="SMART" id="SM00387">
    <property type="entry name" value="HATPase_c"/>
    <property type="match status" value="1"/>
</dbReference>
<dbReference type="Pfam" id="PF13185">
    <property type="entry name" value="GAF_2"/>
    <property type="match status" value="1"/>
</dbReference>
<dbReference type="PROSITE" id="PS50112">
    <property type="entry name" value="PAS"/>
    <property type="match status" value="1"/>
</dbReference>
<evidence type="ECO:0000256" key="8">
    <source>
        <dbReference type="ARBA" id="ARBA00023163"/>
    </source>
</evidence>
<dbReference type="SUPFAM" id="SSF55781">
    <property type="entry name" value="GAF domain-like"/>
    <property type="match status" value="1"/>
</dbReference>
<keyword evidence="6" id="KW-0805">Transcription regulation</keyword>
<dbReference type="PANTHER" id="PTHR43547:SF2">
    <property type="entry name" value="HYBRID SIGNAL TRANSDUCTION HISTIDINE KINASE C"/>
    <property type="match status" value="1"/>
</dbReference>
<dbReference type="CDD" id="cd16922">
    <property type="entry name" value="HATPase_EvgS-ArcB-TorS-like"/>
    <property type="match status" value="1"/>
</dbReference>
<evidence type="ECO:0000259" key="12">
    <source>
        <dbReference type="PROSITE" id="PS50110"/>
    </source>
</evidence>
<dbReference type="InterPro" id="IPR035965">
    <property type="entry name" value="PAS-like_dom_sf"/>
</dbReference>
<dbReference type="SUPFAM" id="SSF52172">
    <property type="entry name" value="CheY-like"/>
    <property type="match status" value="2"/>
</dbReference>
<dbReference type="SMART" id="SM00448">
    <property type="entry name" value="REC"/>
    <property type="match status" value="2"/>
</dbReference>
<dbReference type="InterPro" id="IPR011006">
    <property type="entry name" value="CheY-like_superfamily"/>
</dbReference>
<dbReference type="InterPro" id="IPR003594">
    <property type="entry name" value="HATPase_dom"/>
</dbReference>
<dbReference type="Pfam" id="PF00196">
    <property type="entry name" value="GerE"/>
    <property type="match status" value="1"/>
</dbReference>
<feature type="domain" description="Histidine kinase" evidence="11">
    <location>
        <begin position="358"/>
        <end position="576"/>
    </location>
</feature>
<dbReference type="RefSeq" id="WP_305106759.1">
    <property type="nucleotide sequence ID" value="NZ_JAUTWS010000036.1"/>
</dbReference>
<dbReference type="InterPro" id="IPR013655">
    <property type="entry name" value="PAS_fold_3"/>
</dbReference>